<reference evidence="2 3" key="1">
    <citation type="submission" date="2018-11" db="EMBL/GenBank/DDBJ databases">
        <title>Genome assembly of Steccherinum ochraceum LE-BIN_3174, the white-rot fungus of the Steccherinaceae family (The Residual Polyporoid clade, Polyporales, Basidiomycota).</title>
        <authorList>
            <person name="Fedorova T.V."/>
            <person name="Glazunova O.A."/>
            <person name="Landesman E.O."/>
            <person name="Moiseenko K.V."/>
            <person name="Psurtseva N.V."/>
            <person name="Savinova O.S."/>
            <person name="Shakhova N.V."/>
            <person name="Tyazhelova T.V."/>
            <person name="Vasina D.V."/>
        </authorList>
    </citation>
    <scope>NUCLEOTIDE SEQUENCE [LARGE SCALE GENOMIC DNA]</scope>
    <source>
        <strain evidence="2 3">LE-BIN_3174</strain>
    </source>
</reference>
<name>A0A4R0RB55_9APHY</name>
<dbReference type="AlphaFoldDB" id="A0A4R0RB55"/>
<dbReference type="InterPro" id="IPR040976">
    <property type="entry name" value="Pkinase_fungal"/>
</dbReference>
<protein>
    <recommendedName>
        <fullName evidence="1">Fungal-type protein kinase domain-containing protein</fullName>
    </recommendedName>
</protein>
<sequence length="445" mass="49503">MATLFSTPTFGSAAVPGDKAERTIIGQDWNRSKNATDVELGLDPTATMEIESTDDDALQAGLTEVNPSAQVTPYIKQAFEEGKTASPLYKLHVYDEKLGERFLLVRNPATSSVSPTGRTTRIFVAFDLHEKAFRILKDSSRPGSDGIYADLAVADDCASTLGYSDSIGTVCDDGNLHMPNGKVQVTRGYGDTGHLWRTHTRTLLNEVGVPLKDYRNSKELCTVVLHALEAHRDAWKSSKIFNRDVSDANIFIYKDSKSANQEKSALLVDWDLSKSDASTVELVQKNRTGIRRFTSAAVLQFPNKPYEVADDLEDLRDVLSYRYDRNIFEDGCWKGGWGKYYAVMNGHLPCDISPTCHRFDSLLSKLARLCEQHYLAAQGSPESSLDEEDSDSGSDSEARIIATRTLDTHESFLDAFRSALRKKGWKDDKVAFDQFSHIPGSRMRS</sequence>
<organism evidence="2 3">
    <name type="scientific">Steccherinum ochraceum</name>
    <dbReference type="NCBI Taxonomy" id="92696"/>
    <lineage>
        <taxon>Eukaryota</taxon>
        <taxon>Fungi</taxon>
        <taxon>Dikarya</taxon>
        <taxon>Basidiomycota</taxon>
        <taxon>Agaricomycotina</taxon>
        <taxon>Agaricomycetes</taxon>
        <taxon>Polyporales</taxon>
        <taxon>Steccherinaceae</taxon>
        <taxon>Steccherinum</taxon>
    </lineage>
</organism>
<dbReference type="STRING" id="92696.A0A4R0RB55"/>
<dbReference type="Pfam" id="PF17667">
    <property type="entry name" value="Pkinase_fungal"/>
    <property type="match status" value="1"/>
</dbReference>
<comment type="caution">
    <text evidence="2">The sequence shown here is derived from an EMBL/GenBank/DDBJ whole genome shotgun (WGS) entry which is preliminary data.</text>
</comment>
<accession>A0A4R0RB55</accession>
<dbReference type="EMBL" id="RWJN01000534">
    <property type="protein sequence ID" value="TCD60858.1"/>
    <property type="molecule type" value="Genomic_DNA"/>
</dbReference>
<evidence type="ECO:0000259" key="1">
    <source>
        <dbReference type="Pfam" id="PF17667"/>
    </source>
</evidence>
<feature type="domain" description="Fungal-type protein kinase" evidence="1">
    <location>
        <begin position="197"/>
        <end position="314"/>
    </location>
</feature>
<gene>
    <name evidence="2" type="ORF">EIP91_009391</name>
</gene>
<keyword evidence="3" id="KW-1185">Reference proteome</keyword>
<dbReference type="Proteomes" id="UP000292702">
    <property type="component" value="Unassembled WGS sequence"/>
</dbReference>
<dbReference type="OrthoDB" id="2757790at2759"/>
<evidence type="ECO:0000313" key="3">
    <source>
        <dbReference type="Proteomes" id="UP000292702"/>
    </source>
</evidence>
<evidence type="ECO:0000313" key="2">
    <source>
        <dbReference type="EMBL" id="TCD60858.1"/>
    </source>
</evidence>
<proteinExistence type="predicted"/>